<dbReference type="Pfam" id="PF12234">
    <property type="entry name" value="Rav1p_C"/>
    <property type="match status" value="2"/>
</dbReference>
<evidence type="ECO:0000313" key="4">
    <source>
        <dbReference type="EMBL" id="ELU10253.1"/>
    </source>
</evidence>
<dbReference type="Pfam" id="PF00400">
    <property type="entry name" value="WD40"/>
    <property type="match status" value="1"/>
</dbReference>
<evidence type="ECO:0000313" key="5">
    <source>
        <dbReference type="EnsemblMetazoa" id="CapteP201231"/>
    </source>
</evidence>
<dbReference type="OrthoDB" id="342131at2759"/>
<feature type="repeat" description="WD" evidence="1">
    <location>
        <begin position="2932"/>
        <end position="2946"/>
    </location>
</feature>
<dbReference type="HOGENOM" id="CLU_000267_0_0_1"/>
<dbReference type="PROSITE" id="PS50294">
    <property type="entry name" value="WD_REPEATS_REGION"/>
    <property type="match status" value="1"/>
</dbReference>
<dbReference type="GO" id="GO:0043291">
    <property type="term" value="C:RAVE complex"/>
    <property type="evidence" value="ECO:0007669"/>
    <property type="project" value="TreeGrafter"/>
</dbReference>
<keyword evidence="6" id="KW-1185">Reference proteome</keyword>
<dbReference type="EMBL" id="KB297637">
    <property type="protein sequence ID" value="ELU10253.1"/>
    <property type="molecule type" value="Genomic_DNA"/>
</dbReference>
<dbReference type="STRING" id="283909.R7UUF5"/>
<feature type="compositionally biased region" description="Polar residues" evidence="2">
    <location>
        <begin position="1450"/>
        <end position="1460"/>
    </location>
</feature>
<accession>R7UUF5</accession>
<dbReference type="PROSITE" id="PS50082">
    <property type="entry name" value="WD_REPEATS_2"/>
    <property type="match status" value="2"/>
</dbReference>
<evidence type="ECO:0000313" key="6">
    <source>
        <dbReference type="Proteomes" id="UP000014760"/>
    </source>
</evidence>
<feature type="domain" description="RAVE complex protein Rav1 C-terminal" evidence="3">
    <location>
        <begin position="1113"/>
        <end position="1445"/>
    </location>
</feature>
<dbReference type="InterPro" id="IPR015943">
    <property type="entry name" value="WD40/YVTN_repeat-like_dom_sf"/>
</dbReference>
<reference evidence="5" key="3">
    <citation type="submission" date="2015-06" db="UniProtKB">
        <authorList>
            <consortium name="EnsemblMetazoa"/>
        </authorList>
    </citation>
    <scope>IDENTIFICATION</scope>
</reference>
<name>R7UUF5_CAPTE</name>
<dbReference type="Gene3D" id="2.130.10.10">
    <property type="entry name" value="YVTN repeat-like/Quinoprotein amine dehydrogenase"/>
    <property type="match status" value="3"/>
</dbReference>
<dbReference type="GO" id="GO:0007035">
    <property type="term" value="P:vacuolar acidification"/>
    <property type="evidence" value="ECO:0007669"/>
    <property type="project" value="TreeGrafter"/>
</dbReference>
<dbReference type="FunFam" id="2.130.10.10:FF:000651">
    <property type="entry name" value="RaBConnectin related"/>
    <property type="match status" value="1"/>
</dbReference>
<feature type="region of interest" description="Disordered" evidence="2">
    <location>
        <begin position="2546"/>
        <end position="2565"/>
    </location>
</feature>
<evidence type="ECO:0000259" key="3">
    <source>
        <dbReference type="Pfam" id="PF12234"/>
    </source>
</evidence>
<sequence>MNRHQVLTGAANAGDHCFAVGSVEGVHFTAYAAGCDIAILASDFQRVQIIPGAAYGNIEITCIDACVDAGKIAASFGNHVHIFEPTPLLHPDSSHKLDYHWYHTGSVEAKSLVHALSFNQDGSRLITAGDCLQLWQSTDPPHGASQHEEEEEEGVEFFIEEKEESVHHDWGCLWQCYTANTVHHAQFSPDGLLFATLGKADRMVKIWYENKKIELPMMRQESSLSPVKRDEMHFSFIYIAHPRAVTGFSWRKTSKYMPRGSVAHMLVTSCRDNVCRLWVETILPEDGLVDLQQLDPAAAHNPMFHTHRHKKRFLQRLHHMRNLMHKRKSNTPTMSESLNAAQSVHDFHKFGVHPNSVAPGFHFHLAASINPDTGRALSSLHLSLTPLISDIPLMGPMASGGLNFVVHWLNNKELHFTLESESLLQELARQGHSSHDTEDSASDEYTATEAPTEPVLREPKRQRLPKSLSYMSTESERSNMSSLHQPPVHNTKGGTGVDPLDHRIELLLQDWHRGADMLFSVHPVDGSYLVWMVEWLDEPTPGCFRQAQVSFSSCIPSCFPLGDALSMSPHLLLYCNYGKVDLKAALLKESETNAMGKSSPGQSDNTLTPNVLMLSKQSNGSLNLWQISFAEGSAFSTVLSIALASRACGHRFQTNSAACHPVLPLLLTTSHHNAPHTDCNMNDATDKQQADNVAFCSELILWRVDPVGPLSKSGGISELARINSPEMSAFSTVAWLPTLLPSSTLGSRSNSPSALFVASDGNSLRVFQAVIDGRTLLHDHLTRKRKEVRSGLLIGWSSFSLSPPALLSVQYQQSTARPGCILEMDAICDARQDWQHIQLMHIFQEQLVTAHGQRAGQYDRGGQAHLEALVDLQNVVKFEEHFYLVVVERLPNDCRSVLHMWRVVIASETFVLSGPQIFAITLPSGIKGMPFFNASSIFGVSYFGLIPPPLNTSLSSSSQVCTQVIDLPDTVSVQSITMAAGHLSSSSIYPACFAPYLLSGACSDGRVRFWRCQVDTADLKTDLSKRKYSWTEWNMMIQSDETSAIKVAGKPLQVSCAYSGRVAVAYRMGPIRSHSDEPGSQYVNLYVSIYECESSGGSEWTLEDTIELKNISIPEPRADIDLSLIYDNDSHMEDDQVIVSPTLSTPAVVKTMPVPSPSTIRSVKQALSERETQPLSQRHLVQLDWVSTEDGSHILTVAVGSRILIYAAVSSELSQNARQETPEPKASKRGMLQKSKSMTVQTFVEEIRWMKIRSIELSTDDGLSPLPVHLSWVRDGLLVVGMTSEMHVYSQWKTVGDAEPVAASDSDSTDKLDTRTLTELSLQKVSSNASLSLPTSKQPYKLSQSMSSIKLDASICNLSMLAERKLDKKKVSQRTADTSSADGTAALASFIQECGLFEASRMANPVLPQYHPKQLIELLNFGKIRRVKAILAHLVRCISGNDSQQGAAIISHETSQNRPRLSSRAMSLATPNNPPDGSALSEESAQTDYVEISSIPPLPLYALLAADSDKNIESGAASTPGGNQDYNTLFSTESMDENLEDPFDMDEVFGSPKTTDQRKRNSSVQGSINQFGPPQSQLLTRHLTHTQLPGLSSLDQMYLLALADTVARTKLDFSEKHASSKSKKSTLEPTDMISTDSIDDCGLRFMLAARHHVYLMNTLSLGQRAQLQAMGLHATYYVWAFHSEAEEVRLFCSPTLCVYSIVQKGSPTWTELKQFGAGWWITNINTLRRIIEKVAKAAFQAKQDPLDAAIFYMAMKKKNVLWGLFRSVNNPRMQQFFRNDFAEERWRKAALKNAFALLGKQRFHHAAAFFILAGALRDAIEVCIHKLDDFQLAMVIAQLYESDEPSPGQMHRLLYEECLGCDASGQKYSPGMAHPDPFVRSMAYWRLKDYSAALGTLLEVGLGGTRGAEQRPEGGDFAASDPSVFNFYNYLRTHPLLVRQHLAMTAADKAQTVLLSGFSHGVGGASSEENNVTYVDCITPVERRLYFQTAHAHFKSGCPALALEVLNKLPEVIDTENDITKSKSADSFASKANIQSGILENGPSHDFDWQQSSKGLSNGNETASAFDWDQPIAGQNFEEEKLELSFDLEIEDDTDTKSDSEVEVKEKLTKAEEEVEEEGVRSKQDGGVGDIMAQQLKFVACLKIMMEELSTLATGFEVDGGQLRFQLYVWLEKEVQVLKSICNYGHDIQHATPSPSGRSGGQPVFLSTTHFFPPFQRWTQPVLFAVNDAARPTLHEVILAEKMDFEAKLKRMARRKQWLKAHQQLLRTLLSYSVLHGSGGGGLASVRMELILLLQELQQEKTQAQLLSPLPFPTSLPLLSAAVASSKTVIADPIQYLRNSTQDILHTIVAMHTPPAAGLHLAQSLILRSLSAALSACIYQCLCDSDSFVVAISDVVDVGMEGFTSTNVVYKDSYLMAGAQRRRKTSCTAEEVPNSPPAKWPGVTSLRALLQREKDEDSPRLPILLAESLVSVYMSLLTHALATYDANILYRLVAHTFKEVIWHALFGGGVRNLIRLFTQDTPSSESLCLINSPSRQRLKMNMRLLHQGAPPRPPTGPGGKRLKEDKPTYKEKFVPPKVSMISYFMTKPYVCPDDTGVDYDSAESLSSEEEEDDDDYDTFQTRNEQGLSAHLDPNCYSWCLLRYAIIYHIRRSLLAFLPSIGIELPELPVCSPLLQALLQTLLHWQEVTLGRLTLFNGPPDDYIPGCYKEGGRCFSPMEKYKAMLEACNTPFLSSHYSALPVKRLWHYLVREPQLLEIFIRHIFKQRSQLVDESADTALRMNAENGANVEFDGAMKVIHKDQDMILSFCINQANLNCVSLGTQKEVIEMDISGILNPPVWLEDDTEYDIAIIQEPSPAKLEADDFLLVQTPADRLLISSSGGSSLPSMPPSAPGVLPAPSQMSMSQTGRGGSVLTKRPVAGARRMGSHPQLPYYLTGSQDGSVRLWEWGHSQCIAVARQPGSFPKVTRVLFNAQGNKFGVSDVEGSLCLWQVGLGLNMNKPYLSLKCHNKTTSDFVFVGSSSFLSTAGHSSESKNVCLWDTLLPQRSALVQGFHCHTDGAVAVLYAPQHQVLISAGKRGDVSIFDVRQRHLRHSFQAHDGPIKCMSLDPMEEYFVTGAADGDIKIWGLTVHNLIHSFTGEHSKGSIFRNMGSGVTQLYVSPNSQLFSCGSDGSMKVRQLPTRNDSIVKSYTASTLSGFM</sequence>
<feature type="compositionally biased region" description="Basic and acidic residues" evidence="2">
    <location>
        <begin position="2095"/>
        <end position="2124"/>
    </location>
</feature>
<reference evidence="4 6" key="2">
    <citation type="journal article" date="2013" name="Nature">
        <title>Insights into bilaterian evolution from three spiralian genomes.</title>
        <authorList>
            <person name="Simakov O."/>
            <person name="Marletaz F."/>
            <person name="Cho S.J."/>
            <person name="Edsinger-Gonzales E."/>
            <person name="Havlak P."/>
            <person name="Hellsten U."/>
            <person name="Kuo D.H."/>
            <person name="Larsson T."/>
            <person name="Lv J."/>
            <person name="Arendt D."/>
            <person name="Savage R."/>
            <person name="Osoegawa K."/>
            <person name="de Jong P."/>
            <person name="Grimwood J."/>
            <person name="Chapman J.A."/>
            <person name="Shapiro H."/>
            <person name="Aerts A."/>
            <person name="Otillar R.P."/>
            <person name="Terry A.Y."/>
            <person name="Boore J.L."/>
            <person name="Grigoriev I.V."/>
            <person name="Lindberg D.R."/>
            <person name="Seaver E.C."/>
            <person name="Weisblat D.A."/>
            <person name="Putnam N.H."/>
            <person name="Rokhsar D.S."/>
        </authorList>
    </citation>
    <scope>NUCLEOTIDE SEQUENCE</scope>
    <source>
        <strain evidence="4 6">I ESC-2004</strain>
    </source>
</reference>
<evidence type="ECO:0000256" key="2">
    <source>
        <dbReference type="SAM" id="MobiDB-lite"/>
    </source>
</evidence>
<dbReference type="InterPro" id="IPR001680">
    <property type="entry name" value="WD40_rpt"/>
</dbReference>
<dbReference type="InterPro" id="IPR022033">
    <property type="entry name" value="Rav1p_C"/>
</dbReference>
<feature type="region of interest" description="Disordered" evidence="2">
    <location>
        <begin position="1214"/>
        <end position="1234"/>
    </location>
</feature>
<dbReference type="PANTHER" id="PTHR13950">
    <property type="entry name" value="RABCONNECTIN-RELATED"/>
    <property type="match status" value="1"/>
</dbReference>
<organism evidence="4">
    <name type="scientific">Capitella teleta</name>
    <name type="common">Polychaete worm</name>
    <dbReference type="NCBI Taxonomy" id="283909"/>
    <lineage>
        <taxon>Eukaryota</taxon>
        <taxon>Metazoa</taxon>
        <taxon>Spiralia</taxon>
        <taxon>Lophotrochozoa</taxon>
        <taxon>Annelida</taxon>
        <taxon>Polychaeta</taxon>
        <taxon>Sedentaria</taxon>
        <taxon>Scolecida</taxon>
        <taxon>Capitellidae</taxon>
        <taxon>Capitella</taxon>
    </lineage>
</organism>
<reference evidence="6" key="1">
    <citation type="submission" date="2012-12" db="EMBL/GenBank/DDBJ databases">
        <authorList>
            <person name="Hellsten U."/>
            <person name="Grimwood J."/>
            <person name="Chapman J.A."/>
            <person name="Shapiro H."/>
            <person name="Aerts A."/>
            <person name="Otillar R.P."/>
            <person name="Terry A.Y."/>
            <person name="Boore J.L."/>
            <person name="Simakov O."/>
            <person name="Marletaz F."/>
            <person name="Cho S.-J."/>
            <person name="Edsinger-Gonzales E."/>
            <person name="Havlak P."/>
            <person name="Kuo D.-H."/>
            <person name="Larsson T."/>
            <person name="Lv J."/>
            <person name="Arendt D."/>
            <person name="Savage R."/>
            <person name="Osoegawa K."/>
            <person name="de Jong P."/>
            <person name="Lindberg D.R."/>
            <person name="Seaver E.C."/>
            <person name="Weisblat D.A."/>
            <person name="Putnam N.H."/>
            <person name="Grigoriev I.V."/>
            <person name="Rokhsar D.S."/>
        </authorList>
    </citation>
    <scope>NUCLEOTIDE SEQUENCE</scope>
    <source>
        <strain evidence="6">I ESC-2004</strain>
    </source>
</reference>
<dbReference type="SMART" id="SM00320">
    <property type="entry name" value="WD40"/>
    <property type="match status" value="11"/>
</dbReference>
<feature type="region of interest" description="Disordered" evidence="2">
    <location>
        <begin position="2878"/>
        <end position="2911"/>
    </location>
</feature>
<dbReference type="SUPFAM" id="SSF50978">
    <property type="entry name" value="WD40 repeat-like"/>
    <property type="match status" value="2"/>
</dbReference>
<dbReference type="PANTHER" id="PTHR13950:SF9">
    <property type="entry name" value="RABCONNECTIN-3A"/>
    <property type="match status" value="1"/>
</dbReference>
<dbReference type="Proteomes" id="UP000014760">
    <property type="component" value="Unassembled WGS sequence"/>
</dbReference>
<keyword evidence="1" id="KW-0853">WD repeat</keyword>
<feature type="compositionally biased region" description="Polar residues" evidence="2">
    <location>
        <begin position="469"/>
        <end position="484"/>
    </location>
</feature>
<dbReference type="OMA" id="AENGNTC"/>
<dbReference type="EMBL" id="AMQN01006105">
    <property type="status" value="NOT_ANNOTATED_CDS"/>
    <property type="molecule type" value="Genomic_DNA"/>
</dbReference>
<feature type="region of interest" description="Disordered" evidence="2">
    <location>
        <begin position="1548"/>
        <end position="1575"/>
    </location>
</feature>
<dbReference type="EMBL" id="AMQN01006106">
    <property type="status" value="NOT_ANNOTATED_CDS"/>
    <property type="molecule type" value="Genomic_DNA"/>
</dbReference>
<feature type="repeat" description="WD" evidence="1">
    <location>
        <begin position="3094"/>
        <end position="3135"/>
    </location>
</feature>
<evidence type="ECO:0000256" key="1">
    <source>
        <dbReference type="PROSITE-ProRule" id="PRU00221"/>
    </source>
</evidence>
<gene>
    <name evidence="4" type="ORF">CAPTEDRAFT_201231</name>
</gene>
<feature type="compositionally biased region" description="Polar residues" evidence="2">
    <location>
        <begin position="1562"/>
        <end position="1575"/>
    </location>
</feature>
<proteinExistence type="predicted"/>
<dbReference type="InterPro" id="IPR036322">
    <property type="entry name" value="WD40_repeat_dom_sf"/>
</dbReference>
<feature type="region of interest" description="Disordered" evidence="2">
    <location>
        <begin position="427"/>
        <end position="487"/>
    </location>
</feature>
<protein>
    <recommendedName>
        <fullName evidence="3">RAVE complex protein Rav1 C-terminal domain-containing protein</fullName>
    </recommendedName>
</protein>
<dbReference type="InterPro" id="IPR052208">
    <property type="entry name" value="DmX-like/RAVE_component"/>
</dbReference>
<dbReference type="FunCoup" id="R7UUF5">
    <property type="interactions" value="823"/>
</dbReference>
<feature type="region of interest" description="Disordered" evidence="2">
    <location>
        <begin position="1450"/>
        <end position="1485"/>
    </location>
</feature>
<dbReference type="EnsemblMetazoa" id="CapteT201231">
    <property type="protein sequence ID" value="CapteP201231"/>
    <property type="gene ID" value="CapteG201231"/>
</dbReference>
<feature type="domain" description="RAVE complex protein Rav1 C-terminal" evidence="3">
    <location>
        <begin position="1558"/>
        <end position="1950"/>
    </location>
</feature>
<feature type="region of interest" description="Disordered" evidence="2">
    <location>
        <begin position="2093"/>
        <end position="2126"/>
    </location>
</feature>